<evidence type="ECO:0000313" key="1">
    <source>
        <dbReference type="EMBL" id="RAN31956.1"/>
    </source>
</evidence>
<name>A0A062TVG7_9PROT</name>
<gene>
    <name evidence="1" type="ORF">HY3_15990</name>
</gene>
<dbReference type="OrthoDB" id="9803941at2"/>
<dbReference type="EMBL" id="AWFB01000040">
    <property type="protein sequence ID" value="RAN31956.1"/>
    <property type="molecule type" value="Genomic_DNA"/>
</dbReference>
<dbReference type="STRING" id="1280941.HY2_15280"/>
<dbReference type="Proteomes" id="UP000249123">
    <property type="component" value="Unassembled WGS sequence"/>
</dbReference>
<dbReference type="RefSeq" id="WP_034827895.1">
    <property type="nucleotide sequence ID" value="NZ_AWFA01000036.1"/>
</dbReference>
<dbReference type="eggNOG" id="COG4962">
    <property type="taxonomic scope" value="Bacteria"/>
</dbReference>
<sequence>MGKPRVNIRISTKLYAQLCEAADRPGATKTAIVEDALRAWFDPEARSVLEERLLARVDAFDRRQAEIERDVAYTYETLAHYIYYWLTRTEPIPEGERDIAHALGQKRFDHFIGQVARKIGGRDTRDIDR</sequence>
<evidence type="ECO:0000313" key="2">
    <source>
        <dbReference type="Proteomes" id="UP000249123"/>
    </source>
</evidence>
<organism evidence="1 2">
    <name type="scientific">Hyphomonas pacifica</name>
    <dbReference type="NCBI Taxonomy" id="1280941"/>
    <lineage>
        <taxon>Bacteria</taxon>
        <taxon>Pseudomonadati</taxon>
        <taxon>Pseudomonadota</taxon>
        <taxon>Alphaproteobacteria</taxon>
        <taxon>Hyphomonadales</taxon>
        <taxon>Hyphomonadaceae</taxon>
        <taxon>Hyphomonas</taxon>
    </lineage>
</organism>
<reference evidence="1 2" key="1">
    <citation type="submission" date="2013-04" db="EMBL/GenBank/DDBJ databases">
        <title>Hyphomonas sp. T24B3 Genome Sequencing.</title>
        <authorList>
            <person name="Lai Q."/>
            <person name="Shao Z."/>
        </authorList>
    </citation>
    <scope>NUCLEOTIDE SEQUENCE [LARGE SCALE GENOMIC DNA]</scope>
    <source>
        <strain evidence="1 2">T24B3</strain>
    </source>
</reference>
<proteinExistence type="predicted"/>
<comment type="caution">
    <text evidence="1">The sequence shown here is derived from an EMBL/GenBank/DDBJ whole genome shotgun (WGS) entry which is preliminary data.</text>
</comment>
<evidence type="ECO:0008006" key="3">
    <source>
        <dbReference type="Google" id="ProtNLM"/>
    </source>
</evidence>
<dbReference type="AlphaFoldDB" id="A0A062TVG7"/>
<protein>
    <recommendedName>
        <fullName evidence="3">Ribbon-helix-helix protein CopG domain-containing protein</fullName>
    </recommendedName>
</protein>
<accession>A0A062TVG7</accession>
<keyword evidence="2" id="KW-1185">Reference proteome</keyword>